<feature type="compositionally biased region" description="Low complexity" evidence="4">
    <location>
        <begin position="471"/>
        <end position="493"/>
    </location>
</feature>
<dbReference type="EMBL" id="BLKM01000465">
    <property type="protein sequence ID" value="GFG34085.1"/>
    <property type="molecule type" value="Genomic_DNA"/>
</dbReference>
<feature type="compositionally biased region" description="Pro residues" evidence="4">
    <location>
        <begin position="437"/>
        <end position="451"/>
    </location>
</feature>
<feature type="region of interest" description="Disordered" evidence="4">
    <location>
        <begin position="410"/>
        <end position="456"/>
    </location>
</feature>
<dbReference type="SUPFAM" id="SSF52047">
    <property type="entry name" value="RNI-like"/>
    <property type="match status" value="1"/>
</dbReference>
<dbReference type="Pfam" id="PF13516">
    <property type="entry name" value="LRR_6"/>
    <property type="match status" value="2"/>
</dbReference>
<keyword evidence="6" id="KW-1185">Reference proteome</keyword>
<dbReference type="Proteomes" id="UP000502823">
    <property type="component" value="Unassembled WGS sequence"/>
</dbReference>
<dbReference type="InterPro" id="IPR032675">
    <property type="entry name" value="LRR_dom_sf"/>
</dbReference>
<dbReference type="CDD" id="cd00116">
    <property type="entry name" value="LRR_RI"/>
    <property type="match status" value="1"/>
</dbReference>
<dbReference type="InterPro" id="IPR051279">
    <property type="entry name" value="PP1-Reg/Actin-Interact_Protein"/>
</dbReference>
<comment type="similarity">
    <text evidence="3">Belongs to the PPP1R37 family.</text>
</comment>
<evidence type="ECO:0000313" key="6">
    <source>
        <dbReference type="Proteomes" id="UP000502823"/>
    </source>
</evidence>
<evidence type="ECO:0000313" key="5">
    <source>
        <dbReference type="EMBL" id="GFG34085.1"/>
    </source>
</evidence>
<feature type="region of interest" description="Disordered" evidence="4">
    <location>
        <begin position="470"/>
        <end position="493"/>
    </location>
</feature>
<evidence type="ECO:0000256" key="4">
    <source>
        <dbReference type="SAM" id="MobiDB-lite"/>
    </source>
</evidence>
<dbReference type="AlphaFoldDB" id="A0A6L2PUG9"/>
<comment type="caution">
    <text evidence="5">The sequence shown here is derived from an EMBL/GenBank/DDBJ whole genome shotgun (WGS) entry which is preliminary data.</text>
</comment>
<dbReference type="PANTHER" id="PTHR24112:SF9">
    <property type="entry name" value="PROTEIN PHOSPHATASE 1 REGULATORY SUBUNIT 37"/>
    <property type="match status" value="1"/>
</dbReference>
<evidence type="ECO:0000256" key="2">
    <source>
        <dbReference type="ARBA" id="ARBA00022737"/>
    </source>
</evidence>
<evidence type="ECO:0000256" key="1">
    <source>
        <dbReference type="ARBA" id="ARBA00022614"/>
    </source>
</evidence>
<dbReference type="PANTHER" id="PTHR24112">
    <property type="entry name" value="LEUCINE-RICH REPEAT, ISOFORM F-RELATED"/>
    <property type="match status" value="1"/>
</dbReference>
<dbReference type="SMART" id="SM00368">
    <property type="entry name" value="LRR_RI"/>
    <property type="match status" value="7"/>
</dbReference>
<evidence type="ECO:0008006" key="7">
    <source>
        <dbReference type="Google" id="ProtNLM"/>
    </source>
</evidence>
<feature type="region of interest" description="Disordered" evidence="4">
    <location>
        <begin position="914"/>
        <end position="967"/>
    </location>
</feature>
<reference evidence="6" key="1">
    <citation type="submission" date="2020-01" db="EMBL/GenBank/DDBJ databases">
        <title>Draft genome sequence of the Termite Coptotermes fromosanus.</title>
        <authorList>
            <person name="Itakura S."/>
            <person name="Yosikawa Y."/>
            <person name="Umezawa K."/>
        </authorList>
    </citation>
    <scope>NUCLEOTIDE SEQUENCE [LARGE SCALE GENOMIC DNA]</scope>
</reference>
<gene>
    <name evidence="5" type="ORF">Cfor_07440</name>
</gene>
<dbReference type="InterPro" id="IPR001611">
    <property type="entry name" value="Leu-rich_rpt"/>
</dbReference>
<organism evidence="5 6">
    <name type="scientific">Coptotermes formosanus</name>
    <name type="common">Formosan subterranean termite</name>
    <dbReference type="NCBI Taxonomy" id="36987"/>
    <lineage>
        <taxon>Eukaryota</taxon>
        <taxon>Metazoa</taxon>
        <taxon>Ecdysozoa</taxon>
        <taxon>Arthropoda</taxon>
        <taxon>Hexapoda</taxon>
        <taxon>Insecta</taxon>
        <taxon>Pterygota</taxon>
        <taxon>Neoptera</taxon>
        <taxon>Polyneoptera</taxon>
        <taxon>Dictyoptera</taxon>
        <taxon>Blattodea</taxon>
        <taxon>Blattoidea</taxon>
        <taxon>Termitoidae</taxon>
        <taxon>Rhinotermitidae</taxon>
        <taxon>Coptotermes</taxon>
    </lineage>
</organism>
<proteinExistence type="inferred from homology"/>
<dbReference type="InParanoid" id="A0A6L2PUG9"/>
<sequence length="1205" mass="130124">MLIPQTLDVDAVRNDCLDLKGETLYAERCETLEEVLKRVQFKNINLEATSLDDEGSVALFDMVEYYESATHLNISCNNNIGVRGWQACSRMIKRTRCLEELEACNVTLNEQFMPILSRALRIGTQLQVLKLENCNLSGRPIIILVAALKLNVGLRELYLSDNDLGVVDAIQLGGLLRSNFTLQLLDISNNNIQDAGLGHISDGLTEQTPGQSGNGLSILVLWNNHLTRNASKHFARAVARSQSLEMLNIGHNNLTNECLHVIKDSLQQNRTLLQLGMQSTHLTCEGAIALAECIADNPVIQRIDLRDNCLKVAGLMALALSLKVNTSITQLDLDNVPKKKMEDNNTLDQYLALVAEIRGYCSRNEVAAREEEDVVEEGPATGTPGRGRVMNSTSRKISLTCETLLRSTAVPQQPVVPDNGLLMEPRRGSGGRLRSPAPSPIPSPVSSPIPSPSRTRFQVSRVADSTFFVNSGQSASPSSSSSSPVTPPSLSSPSCFFPSTTNTRFHVTLVESSTPLPIVTSPSGNVTFGFTYKKDDDDSTSEAESEVPSTQGTEVQVVNSFNAETASGNAVSSSTVVSQQVSLVTEQAPLSQNVKVTVKLDPSSDSLIIENDSSPSVASDTSEDTVDMEVRTILNPNSAEDSSLVSCDVQESREVLVGPDRDVPTWFPFPDVSNKDAFVVQFDTEKNTCVTERSSEDSTEQNSVISTMKLDRQVRNSLESLKSVEVVDNGLRTVKPGGEDDNSWSTLKLDEWIGDNGVSTKKQDEQIDSCSSIMKSDEQMDRSSEHVIQSLESNVKQAGQIENNVKQMPPHRMRKIAWVAPSEPVELKAPSNLERLLGLFHSPGSFFNKTQQQQKAVAATANPQSVANSNTSLLSAGPVGSISDGGSGLLTSGSESSPVHVGGTAIIEVKSSVNSSPGVLRKERRTSDCKKPIPDTINNNNRVQQVPVEGDRDENRSSGQCEEASKLNTRRCEDENYSVSKPYESVSECSEGDCPKSVFEAVTGGNADVETVAGVGGVCDSSHLNSRGTQNSDTLEKVDIGTHLESLKLADSSDVIVSMSQCTAKESGAELSMESSAIKNSPTNGINFKPAPCWKRDSDQFSDDFRNGSTVTSGLPNDKSWSRSCDSSLVSVQNAAATMRLVGGASGFSSCEMDVQRGTGASSMLVSDQNDALDCKSVLRHLALTVTLVECIADRRKSGWTKYAV</sequence>
<accession>A0A6L2PUG9</accession>
<feature type="region of interest" description="Disordered" evidence="4">
    <location>
        <begin position="532"/>
        <end position="552"/>
    </location>
</feature>
<evidence type="ECO:0000256" key="3">
    <source>
        <dbReference type="ARBA" id="ARBA00038315"/>
    </source>
</evidence>
<dbReference type="Gene3D" id="3.80.10.10">
    <property type="entry name" value="Ribonuclease Inhibitor"/>
    <property type="match status" value="1"/>
</dbReference>
<name>A0A6L2PUG9_COPFO</name>
<dbReference type="OrthoDB" id="10034042at2759"/>
<keyword evidence="2" id="KW-0677">Repeat</keyword>
<protein>
    <recommendedName>
        <fullName evidence="7">Leucine-rich repeat-containing protein 68</fullName>
    </recommendedName>
</protein>
<keyword evidence="1" id="KW-0433">Leucine-rich repeat</keyword>